<dbReference type="KEGG" id="pavi:110774377"/>
<keyword evidence="1" id="KW-0472">Membrane</keyword>
<name>A0A6P5U658_PRUAV</name>
<organism evidence="2 3">
    <name type="scientific">Prunus avium</name>
    <name type="common">Cherry</name>
    <name type="synonym">Cerasus avium</name>
    <dbReference type="NCBI Taxonomy" id="42229"/>
    <lineage>
        <taxon>Eukaryota</taxon>
        <taxon>Viridiplantae</taxon>
        <taxon>Streptophyta</taxon>
        <taxon>Embryophyta</taxon>
        <taxon>Tracheophyta</taxon>
        <taxon>Spermatophyta</taxon>
        <taxon>Magnoliopsida</taxon>
        <taxon>eudicotyledons</taxon>
        <taxon>Gunneridae</taxon>
        <taxon>Pentapetalae</taxon>
        <taxon>rosids</taxon>
        <taxon>fabids</taxon>
        <taxon>Rosales</taxon>
        <taxon>Rosaceae</taxon>
        <taxon>Amygdaloideae</taxon>
        <taxon>Amygdaleae</taxon>
        <taxon>Prunus</taxon>
    </lineage>
</organism>
<dbReference type="PANTHER" id="PTHR31973:SF199">
    <property type="entry name" value="SWIM-TYPE DOMAIN-CONTAINING PROTEIN"/>
    <property type="match status" value="1"/>
</dbReference>
<sequence>MAVDIVERSYSKQYEVLWDNCHELRTRNVGSTVIIKSEMEGDKPRFQRIYICLASCKKGFLDGCRHVVCLDGCHVKGPHPGQVLYVMEVDANNGMNSHGYVFMTDKQKGLIDVVDALFPHAEHIHCLKHLYGNFYLEHRGLALKHQMEAIAKATTVPWFDAEMRKMLELSKLAHDWLAEKDLRHWSMAYFKSDSKCDILMNNLCEAFNRGIMDARDKPILTMLERIRVQERGLLRAYEPMIMPMTSQDQWMKINLPPLLPPKYHKQLGRPKKTRKQAFDEPKQPANPYKLPRYGISLKCGNCGGEWHNRISCKELRNPNIKPTKIRKVAKEKLPDELFLNYVFTEEWFECCGIIDSAIGCWFVGLLMSVMVGFIRLSCLLRFLSQAFMSVKVFESGT</sequence>
<dbReference type="RefSeq" id="XP_021834599.1">
    <property type="nucleotide sequence ID" value="XM_021978907.1"/>
</dbReference>
<keyword evidence="2" id="KW-1185">Reference proteome</keyword>
<reference evidence="3" key="1">
    <citation type="submission" date="2025-08" db="UniProtKB">
        <authorList>
            <consortium name="RefSeq"/>
        </authorList>
    </citation>
    <scope>IDENTIFICATION</scope>
</reference>
<feature type="transmembrane region" description="Helical" evidence="1">
    <location>
        <begin position="361"/>
        <end position="383"/>
    </location>
</feature>
<proteinExistence type="predicted"/>
<evidence type="ECO:0000313" key="3">
    <source>
        <dbReference type="RefSeq" id="XP_021834599.1"/>
    </source>
</evidence>
<evidence type="ECO:0000313" key="2">
    <source>
        <dbReference type="Proteomes" id="UP000515124"/>
    </source>
</evidence>
<protein>
    <submittedName>
        <fullName evidence="3">Uncharacterized protein LOC110774377</fullName>
    </submittedName>
</protein>
<keyword evidence="1" id="KW-0812">Transmembrane</keyword>
<dbReference type="Proteomes" id="UP000515124">
    <property type="component" value="Unplaced"/>
</dbReference>
<gene>
    <name evidence="3" type="primary">LOC110774377</name>
</gene>
<evidence type="ECO:0000256" key="1">
    <source>
        <dbReference type="SAM" id="Phobius"/>
    </source>
</evidence>
<dbReference type="PANTHER" id="PTHR31973">
    <property type="entry name" value="POLYPROTEIN, PUTATIVE-RELATED"/>
    <property type="match status" value="1"/>
</dbReference>
<keyword evidence="1" id="KW-1133">Transmembrane helix</keyword>
<dbReference type="AlphaFoldDB" id="A0A6P5U658"/>
<accession>A0A6P5U658</accession>
<dbReference type="GeneID" id="110774377"/>